<protein>
    <submittedName>
        <fullName evidence="5">Ankyrin repeat domain-containing protein</fullName>
    </submittedName>
</protein>
<gene>
    <name evidence="5" type="ORF">H5J25_17705</name>
</gene>
<dbReference type="GO" id="GO:0004842">
    <property type="term" value="F:ubiquitin-protein transferase activity"/>
    <property type="evidence" value="ECO:0007669"/>
    <property type="project" value="TreeGrafter"/>
</dbReference>
<feature type="chain" id="PRO_5037386306" evidence="4">
    <location>
        <begin position="24"/>
        <end position="206"/>
    </location>
</feature>
<dbReference type="Proteomes" id="UP000595894">
    <property type="component" value="Chromosome"/>
</dbReference>
<keyword evidence="6" id="KW-1185">Reference proteome</keyword>
<feature type="repeat" description="ANK" evidence="3">
    <location>
        <begin position="102"/>
        <end position="134"/>
    </location>
</feature>
<proteinExistence type="predicted"/>
<feature type="repeat" description="ANK" evidence="3">
    <location>
        <begin position="69"/>
        <end position="101"/>
    </location>
</feature>
<dbReference type="SUPFAM" id="SSF48403">
    <property type="entry name" value="Ankyrin repeat"/>
    <property type="match status" value="1"/>
</dbReference>
<dbReference type="RefSeq" id="WP_202093345.1">
    <property type="nucleotide sequence ID" value="NZ_CP061035.1"/>
</dbReference>
<organism evidence="5 6">
    <name type="scientific">Sphingomonas aliaeris</name>
    <dbReference type="NCBI Taxonomy" id="2759526"/>
    <lineage>
        <taxon>Bacteria</taxon>
        <taxon>Pseudomonadati</taxon>
        <taxon>Pseudomonadota</taxon>
        <taxon>Alphaproteobacteria</taxon>
        <taxon>Sphingomonadales</taxon>
        <taxon>Sphingomonadaceae</taxon>
        <taxon>Sphingomonas</taxon>
    </lineage>
</organism>
<accession>A0A974NUT1</accession>
<evidence type="ECO:0000313" key="6">
    <source>
        <dbReference type="Proteomes" id="UP000595894"/>
    </source>
</evidence>
<name>A0A974NUT1_9SPHN</name>
<dbReference type="Pfam" id="PF12796">
    <property type="entry name" value="Ank_2"/>
    <property type="match status" value="1"/>
</dbReference>
<keyword evidence="4" id="KW-0732">Signal</keyword>
<evidence type="ECO:0000256" key="3">
    <source>
        <dbReference type="PROSITE-ProRule" id="PRU00023"/>
    </source>
</evidence>
<reference evidence="6" key="1">
    <citation type="submission" date="2020-09" db="EMBL/GenBank/DDBJ databases">
        <title>Sphingomonas sp., a new species isolated from pork steak.</title>
        <authorList>
            <person name="Heidler von Heilborn D."/>
        </authorList>
    </citation>
    <scope>NUCLEOTIDE SEQUENCE [LARGE SCALE GENOMIC DNA]</scope>
</reference>
<feature type="signal peptide" evidence="4">
    <location>
        <begin position="1"/>
        <end position="23"/>
    </location>
</feature>
<evidence type="ECO:0000256" key="2">
    <source>
        <dbReference type="ARBA" id="ARBA00023043"/>
    </source>
</evidence>
<dbReference type="Gene3D" id="1.25.40.20">
    <property type="entry name" value="Ankyrin repeat-containing domain"/>
    <property type="match status" value="1"/>
</dbReference>
<dbReference type="SMART" id="SM00248">
    <property type="entry name" value="ANK"/>
    <property type="match status" value="3"/>
</dbReference>
<dbReference type="PANTHER" id="PTHR24171">
    <property type="entry name" value="ANKYRIN REPEAT DOMAIN-CONTAINING PROTEIN 39-RELATED"/>
    <property type="match status" value="1"/>
</dbReference>
<feature type="repeat" description="ANK" evidence="3">
    <location>
        <begin position="135"/>
        <end position="167"/>
    </location>
</feature>
<dbReference type="AlphaFoldDB" id="A0A974NUT1"/>
<dbReference type="GO" id="GO:0085020">
    <property type="term" value="P:protein K6-linked ubiquitination"/>
    <property type="evidence" value="ECO:0007669"/>
    <property type="project" value="TreeGrafter"/>
</dbReference>
<dbReference type="InterPro" id="IPR002110">
    <property type="entry name" value="Ankyrin_rpt"/>
</dbReference>
<dbReference type="PROSITE" id="PS50297">
    <property type="entry name" value="ANK_REP_REGION"/>
    <property type="match status" value="2"/>
</dbReference>
<dbReference type="EMBL" id="CP061035">
    <property type="protein sequence ID" value="QQV77145.1"/>
    <property type="molecule type" value="Genomic_DNA"/>
</dbReference>
<dbReference type="PROSITE" id="PS50088">
    <property type="entry name" value="ANK_REPEAT"/>
    <property type="match status" value="3"/>
</dbReference>
<dbReference type="InterPro" id="IPR036770">
    <property type="entry name" value="Ankyrin_rpt-contain_sf"/>
</dbReference>
<evidence type="ECO:0000313" key="5">
    <source>
        <dbReference type="EMBL" id="QQV77145.1"/>
    </source>
</evidence>
<dbReference type="KEGG" id="sari:H5J25_17705"/>
<dbReference type="PANTHER" id="PTHR24171:SF8">
    <property type="entry name" value="BRCA1-ASSOCIATED RING DOMAIN PROTEIN 1"/>
    <property type="match status" value="1"/>
</dbReference>
<sequence length="206" mass="21556">MVATSFRSAFAAALLAVPLIAVAAAPAAAQQQSEGYKFLDAVKNEKGNDVEQMLNKPGTTVINTRSITTGETAMHIVVQNGSETYLSFLLAKGANPNVRDNAGNAPIVMAANRGRNDLVERLIAGKANVNFSNSNGETALIAAVRRRDLTMIQTLLAAGADPDQADLLAGQSARDYAKLDTRSPAVAKALADAPKAKRRAVSGPKL</sequence>
<evidence type="ECO:0000256" key="1">
    <source>
        <dbReference type="ARBA" id="ARBA00022737"/>
    </source>
</evidence>
<keyword evidence="2 3" id="KW-0040">ANK repeat</keyword>
<keyword evidence="1" id="KW-0677">Repeat</keyword>
<evidence type="ECO:0000256" key="4">
    <source>
        <dbReference type="SAM" id="SignalP"/>
    </source>
</evidence>